<dbReference type="GO" id="GO:0005992">
    <property type="term" value="P:trehalose biosynthetic process"/>
    <property type="evidence" value="ECO:0007669"/>
    <property type="project" value="TreeGrafter"/>
</dbReference>
<dbReference type="AlphaFoldDB" id="A0A4R7JAH7"/>
<dbReference type="Proteomes" id="UP000295371">
    <property type="component" value="Unassembled WGS sequence"/>
</dbReference>
<dbReference type="InterPro" id="IPR012767">
    <property type="entry name" value="Trehalose_TreY"/>
</dbReference>
<dbReference type="InterPro" id="IPR013797">
    <property type="entry name" value="Maltooligo_trehalose_synth_4"/>
</dbReference>
<keyword evidence="3" id="KW-1185">Reference proteome</keyword>
<name>A0A4R7JAH7_9ACTN</name>
<dbReference type="PANTHER" id="PTHR10357">
    <property type="entry name" value="ALPHA-AMYLASE FAMILY MEMBER"/>
    <property type="match status" value="1"/>
</dbReference>
<feature type="domain" description="Glycosyl hydrolase family 13 catalytic" evidence="1">
    <location>
        <begin position="11"/>
        <end position="666"/>
    </location>
</feature>
<dbReference type="Gene3D" id="3.30.1590.10">
    <property type="entry name" value="Maltooligosyl trehalose synthase, domain 2"/>
    <property type="match status" value="1"/>
</dbReference>
<protein>
    <submittedName>
        <fullName evidence="2">(1-&gt;4)-alpha-D-glucan 1-alpha-D-glucosylmutase</fullName>
    </submittedName>
</protein>
<dbReference type="RefSeq" id="WP_133754732.1">
    <property type="nucleotide sequence ID" value="NZ_SOAW01000001.1"/>
</dbReference>
<dbReference type="GO" id="GO:0030980">
    <property type="term" value="P:alpha-glucan catabolic process"/>
    <property type="evidence" value="ECO:0007669"/>
    <property type="project" value="TreeGrafter"/>
</dbReference>
<dbReference type="NCBIfam" id="TIGR02401">
    <property type="entry name" value="trehalose_TreY"/>
    <property type="match status" value="1"/>
</dbReference>
<dbReference type="InterPro" id="IPR017853">
    <property type="entry name" value="GH"/>
</dbReference>
<reference evidence="2 3" key="1">
    <citation type="submission" date="2019-03" db="EMBL/GenBank/DDBJ databases">
        <title>Genomic Encyclopedia of Archaeal and Bacterial Type Strains, Phase II (KMG-II): from individual species to whole genera.</title>
        <authorList>
            <person name="Goeker M."/>
        </authorList>
    </citation>
    <scope>NUCLEOTIDE SEQUENCE [LARGE SCALE GENOMIC DNA]</scope>
    <source>
        <strain evidence="2 3">DSM 24323</strain>
    </source>
</reference>
<proteinExistence type="predicted"/>
<dbReference type="InterPro" id="IPR006047">
    <property type="entry name" value="GH13_cat_dom"/>
</dbReference>
<dbReference type="Gene3D" id="1.10.150.200">
    <property type="entry name" value="Maltooligosyl trehalose synthase, domain 3"/>
    <property type="match status" value="1"/>
</dbReference>
<accession>A0A4R7JAH7</accession>
<dbReference type="Gene3D" id="1.10.10.470">
    <property type="entry name" value="Maltooligosyl trehalose synthase, domain 4"/>
    <property type="match status" value="1"/>
</dbReference>
<comment type="caution">
    <text evidence="2">The sequence shown here is derived from an EMBL/GenBank/DDBJ whole genome shotgun (WGS) entry which is preliminary data.</text>
</comment>
<dbReference type="Pfam" id="PF00128">
    <property type="entry name" value="Alpha-amylase"/>
    <property type="match status" value="1"/>
</dbReference>
<dbReference type="EMBL" id="SOAW01000001">
    <property type="protein sequence ID" value="TDT34344.1"/>
    <property type="molecule type" value="Genomic_DNA"/>
</dbReference>
<dbReference type="CDD" id="cd11336">
    <property type="entry name" value="AmyAc_MTSase"/>
    <property type="match status" value="1"/>
</dbReference>
<evidence type="ECO:0000313" key="2">
    <source>
        <dbReference type="EMBL" id="TDT34344.1"/>
    </source>
</evidence>
<sequence length="758" mass="83876">MRAPTSTYRLQLTADFTLGDAAGLVPYLSALGVGAVYLSPVLQATEGSTHGYDVTDPTRIDVERGGESGWRALVEATRSHGLGLVVDIVPNHLGVAVPAENPAWWSVLRLGQDSPYANWFDIDWESGPLLLPVLGEDSLTDLELHPTDEGGELRYYEHRFPLAPDSWAPGDSLTTVLDRQAYRLVDWRRGDSELNYRRFFTITSLAGLRQEDPDVFSETHALIGTWVRQAEISGLRVDHPDGLADPRNYFERLHSLAPQAWTVAEKILEPGERLPDWEVSGTTGYDALNEFTGVLINSGAAPEFDRMYRELTGDRRGAIAHVREDKERAASSLLRAEVNRMCRLVHDHPADQVAQVLIDLAVEFPTYRSYLPEAGESLQQAAENVDHPLLAALLVRLQDPEDELARRFQQLTGAVMAKGTEDTAFYRYGRFVALNEVGGDASHFGLTPSEFHHRQAERQQHWPEAMTALSTHDTKRSEDVRARLAVLSEMPQQWRRFAEAFLAAADFDDRPLAYLLAQVAVGMDPQPGDTDARGRLRAYAEKAMREAAVHTSWTDQDADFEAAVLRLVDHLFDDADLTDAFSRLQTLVEQPAWCNALAQKLLQVSGPGIPDVYQGTELWDDSLVDPDNRRPVDFAARAGMLAELMSAPAVDDSGAAKLWVTRQALHLRRDRPDLFTGYTPLAATGTASDHLLAFDRGGAITAVTRLPWTLAEDGGWRETTLELPAGTWGDVLSARTHSGTVPATELFGSLPVALLVRE</sequence>
<dbReference type="SMART" id="SM00642">
    <property type="entry name" value="Aamy"/>
    <property type="match status" value="1"/>
</dbReference>
<dbReference type="OrthoDB" id="9761577at2"/>
<gene>
    <name evidence="2" type="ORF">CLV29_2003</name>
</gene>
<dbReference type="GO" id="GO:0047470">
    <property type="term" value="F:(1,4)-alpha-D-glucan 1-alpha-D-glucosylmutase activity"/>
    <property type="evidence" value="ECO:0007669"/>
    <property type="project" value="TreeGrafter"/>
</dbReference>
<organism evidence="2 3">
    <name type="scientific">Naumannella halotolerans</name>
    <dbReference type="NCBI Taxonomy" id="993414"/>
    <lineage>
        <taxon>Bacteria</taxon>
        <taxon>Bacillati</taxon>
        <taxon>Actinomycetota</taxon>
        <taxon>Actinomycetes</taxon>
        <taxon>Propionibacteriales</taxon>
        <taxon>Propionibacteriaceae</taxon>
        <taxon>Naumannella</taxon>
    </lineage>
</organism>
<evidence type="ECO:0000313" key="3">
    <source>
        <dbReference type="Proteomes" id="UP000295371"/>
    </source>
</evidence>
<evidence type="ECO:0000259" key="1">
    <source>
        <dbReference type="SMART" id="SM00642"/>
    </source>
</evidence>
<dbReference type="Gene3D" id="3.20.20.80">
    <property type="entry name" value="Glycosidases"/>
    <property type="match status" value="1"/>
</dbReference>
<dbReference type="PANTHER" id="PTHR10357:SF216">
    <property type="entry name" value="MALTOOLIGOSYL TREHALOSE SYNTHASE-RELATED"/>
    <property type="match status" value="1"/>
</dbReference>
<dbReference type="SUPFAM" id="SSF51445">
    <property type="entry name" value="(Trans)glycosidases"/>
    <property type="match status" value="1"/>
</dbReference>